<dbReference type="RefSeq" id="WP_072941759.1">
    <property type="nucleotide sequence ID" value="NZ_CP070609.1"/>
</dbReference>
<proteinExistence type="predicted"/>
<gene>
    <name evidence="1" type="ORF">SAMN04490239_8621</name>
</gene>
<dbReference type="InterPro" id="IPR023159">
    <property type="entry name" value="SO1590-like_sf"/>
</dbReference>
<organism evidence="1 2">
    <name type="scientific">Rhodococcus koreensis</name>
    <dbReference type="NCBI Taxonomy" id="99653"/>
    <lineage>
        <taxon>Bacteria</taxon>
        <taxon>Bacillati</taxon>
        <taxon>Actinomycetota</taxon>
        <taxon>Actinomycetes</taxon>
        <taxon>Mycobacteriales</taxon>
        <taxon>Nocardiaceae</taxon>
        <taxon>Rhodococcus</taxon>
    </lineage>
</organism>
<dbReference type="EMBL" id="FNSV01000005">
    <property type="protein sequence ID" value="SED52210.1"/>
    <property type="molecule type" value="Genomic_DNA"/>
</dbReference>
<protein>
    <recommendedName>
        <fullName evidence="3">DUF3224 domain-containing protein</fullName>
    </recommendedName>
</protein>
<evidence type="ECO:0000313" key="2">
    <source>
        <dbReference type="Proteomes" id="UP000183561"/>
    </source>
</evidence>
<evidence type="ECO:0000313" key="1">
    <source>
        <dbReference type="EMBL" id="SED52210.1"/>
    </source>
</evidence>
<dbReference type="SUPFAM" id="SSF159238">
    <property type="entry name" value="SO1590-like"/>
    <property type="match status" value="1"/>
</dbReference>
<accession>A0A1H5BE28</accession>
<dbReference type="Pfam" id="PF11528">
    <property type="entry name" value="DUF3224"/>
    <property type="match status" value="1"/>
</dbReference>
<dbReference type="Gene3D" id="2.40.350.10">
    <property type="entry name" value="SO1590-like"/>
    <property type="match status" value="1"/>
</dbReference>
<reference evidence="2" key="1">
    <citation type="submission" date="2016-10" db="EMBL/GenBank/DDBJ databases">
        <authorList>
            <person name="Varghese N."/>
            <person name="Submissions S."/>
        </authorList>
    </citation>
    <scope>NUCLEOTIDE SEQUENCE [LARGE SCALE GENOMIC DNA]</scope>
    <source>
        <strain evidence="2">DSM 44498</strain>
    </source>
</reference>
<evidence type="ECO:0008006" key="3">
    <source>
        <dbReference type="Google" id="ProtNLM"/>
    </source>
</evidence>
<dbReference type="AlphaFoldDB" id="A0A1H5BE28"/>
<dbReference type="OrthoDB" id="7947478at2"/>
<name>A0A1H5BE28_9NOCA</name>
<dbReference type="Proteomes" id="UP000183561">
    <property type="component" value="Unassembled WGS sequence"/>
</dbReference>
<dbReference type="InterPro" id="IPR021607">
    <property type="entry name" value="DUF3224"/>
</dbReference>
<sequence>MSYSHTARSKFTIAAWSESLITDIDGEGTTAGDTYYPARGATRAAVEYSYSGDIEGTSTVTYLIAYKADAAPVLGLERFEGSIGGHDGTCVFQHLGSQDQGSVSARIEVVPGMGTGGLTDLRGSADLSIAGPGEGGYEFVLSYDIG</sequence>
<keyword evidence="2" id="KW-1185">Reference proteome</keyword>